<dbReference type="GO" id="GO:0051539">
    <property type="term" value="F:4 iron, 4 sulfur cluster binding"/>
    <property type="evidence" value="ECO:0007669"/>
    <property type="project" value="UniProtKB-KW"/>
</dbReference>
<evidence type="ECO:0000259" key="6">
    <source>
        <dbReference type="PROSITE" id="PS51918"/>
    </source>
</evidence>
<comment type="caution">
    <text evidence="7">The sequence shown here is derived from an EMBL/GenBank/DDBJ whole genome shotgun (WGS) entry which is preliminary data.</text>
</comment>
<gene>
    <name evidence="7" type="ORF">D5R95_08805</name>
</gene>
<dbReference type="CDD" id="cd01335">
    <property type="entry name" value="Radical_SAM"/>
    <property type="match status" value="1"/>
</dbReference>
<keyword evidence="3" id="KW-0479">Metal-binding</keyword>
<evidence type="ECO:0000256" key="5">
    <source>
        <dbReference type="ARBA" id="ARBA00023014"/>
    </source>
</evidence>
<keyword evidence="2" id="KW-0949">S-adenosyl-L-methionine</keyword>
<dbReference type="SUPFAM" id="SSF102114">
    <property type="entry name" value="Radical SAM enzymes"/>
    <property type="match status" value="1"/>
</dbReference>
<dbReference type="AlphaFoldDB" id="A0A3R7XDV6"/>
<name>A0A3R7XDV6_9EURY</name>
<dbReference type="Proteomes" id="UP000284763">
    <property type="component" value="Unassembled WGS sequence"/>
</dbReference>
<dbReference type="PANTHER" id="PTHR42836:SF1">
    <property type="entry name" value="7-CARBOXY-7-DEAZAGUANINE SYNTHASE"/>
    <property type="match status" value="1"/>
</dbReference>
<dbReference type="SFLD" id="SFLDG01067">
    <property type="entry name" value="SPASM/twitch_domain_containing"/>
    <property type="match status" value="1"/>
</dbReference>
<dbReference type="GO" id="GO:0003824">
    <property type="term" value="F:catalytic activity"/>
    <property type="evidence" value="ECO:0007669"/>
    <property type="project" value="InterPro"/>
</dbReference>
<evidence type="ECO:0000256" key="1">
    <source>
        <dbReference type="ARBA" id="ARBA00022485"/>
    </source>
</evidence>
<dbReference type="InterPro" id="IPR013785">
    <property type="entry name" value="Aldolase_TIM"/>
</dbReference>
<keyword evidence="4" id="KW-0408">Iron</keyword>
<dbReference type="Gene3D" id="3.20.20.70">
    <property type="entry name" value="Aldolase class I"/>
    <property type="match status" value="1"/>
</dbReference>
<evidence type="ECO:0000256" key="3">
    <source>
        <dbReference type="ARBA" id="ARBA00022723"/>
    </source>
</evidence>
<dbReference type="Pfam" id="PF04055">
    <property type="entry name" value="Radical_SAM"/>
    <property type="match status" value="1"/>
</dbReference>
<dbReference type="EMBL" id="QZAB01000562">
    <property type="protein sequence ID" value="RQD80409.1"/>
    <property type="molecule type" value="Genomic_DNA"/>
</dbReference>
<reference evidence="7 8" key="1">
    <citation type="submission" date="2018-08" db="EMBL/GenBank/DDBJ databases">
        <title>The metabolism and importance of syntrophic acetate oxidation coupled to methane or sulfide production in haloalkaline environments.</title>
        <authorList>
            <person name="Timmers P.H.A."/>
            <person name="Vavourakis C.D."/>
            <person name="Sorokin D.Y."/>
            <person name="Sinninghe Damste J.S."/>
            <person name="Muyzer G."/>
            <person name="Stams A.J.M."/>
            <person name="Plugge C.M."/>
        </authorList>
    </citation>
    <scope>NUCLEOTIDE SEQUENCE [LARGE SCALE GENOMIC DNA]</scope>
    <source>
        <strain evidence="7">MSAO_Arc3</strain>
    </source>
</reference>
<keyword evidence="1" id="KW-0004">4Fe-4S</keyword>
<evidence type="ECO:0000313" key="7">
    <source>
        <dbReference type="EMBL" id="RQD80409.1"/>
    </source>
</evidence>
<feature type="domain" description="Radical SAM core" evidence="6">
    <location>
        <begin position="14"/>
        <end position="182"/>
    </location>
</feature>
<dbReference type="SFLD" id="SFLDS00029">
    <property type="entry name" value="Radical_SAM"/>
    <property type="match status" value="1"/>
</dbReference>
<dbReference type="InterPro" id="IPR023821">
    <property type="entry name" value="rSAM_TatD-assoc"/>
</dbReference>
<evidence type="ECO:0000256" key="2">
    <source>
        <dbReference type="ARBA" id="ARBA00022691"/>
    </source>
</evidence>
<dbReference type="NCBIfam" id="TIGR04038">
    <property type="entry name" value="tatD_link_rSAM"/>
    <property type="match status" value="1"/>
</dbReference>
<sequence length="182" mass="20855">MNYKSNERSGAITYPAHGNIYLNITNRCTAECTFCIREVSNGVYGYNLTLDNEPTVQEIIKELENRNLKAYKEIVFTGFGEPLIRLDTVIEITKWLKKKGHTVRLDTNGHAKILYPTRNVPLELKEAGIDAVSVSMNAESKEIYNRICRPYHPNAYDSMLEFVKRSVKYGIKTRVTVVNMDE</sequence>
<evidence type="ECO:0000313" key="8">
    <source>
        <dbReference type="Proteomes" id="UP000284763"/>
    </source>
</evidence>
<organism evidence="7 8">
    <name type="scientific">Methanosalsum natronophilum</name>
    <dbReference type="NCBI Taxonomy" id="768733"/>
    <lineage>
        <taxon>Archaea</taxon>
        <taxon>Methanobacteriati</taxon>
        <taxon>Methanobacteriota</taxon>
        <taxon>Stenosarchaea group</taxon>
        <taxon>Methanomicrobia</taxon>
        <taxon>Methanosarcinales</taxon>
        <taxon>Methanosarcinaceae</taxon>
        <taxon>Methanosalsum</taxon>
    </lineage>
</organism>
<dbReference type="InterPro" id="IPR007197">
    <property type="entry name" value="rSAM"/>
</dbReference>
<keyword evidence="5" id="KW-0411">Iron-sulfur</keyword>
<protein>
    <submittedName>
        <fullName evidence="7">Radical SAM protein</fullName>
    </submittedName>
</protein>
<dbReference type="PROSITE" id="PS51918">
    <property type="entry name" value="RADICAL_SAM"/>
    <property type="match status" value="1"/>
</dbReference>
<accession>A0A3R7XDV6</accession>
<dbReference type="InterPro" id="IPR058240">
    <property type="entry name" value="rSAM_sf"/>
</dbReference>
<evidence type="ECO:0000256" key="4">
    <source>
        <dbReference type="ARBA" id="ARBA00023004"/>
    </source>
</evidence>
<dbReference type="PANTHER" id="PTHR42836">
    <property type="entry name" value="7-CARBOXY-7-DEAZAGUANINE SYNTHASE"/>
    <property type="match status" value="1"/>
</dbReference>
<proteinExistence type="predicted"/>
<feature type="non-terminal residue" evidence="7">
    <location>
        <position position="182"/>
    </location>
</feature>
<dbReference type="GO" id="GO:0046872">
    <property type="term" value="F:metal ion binding"/>
    <property type="evidence" value="ECO:0007669"/>
    <property type="project" value="UniProtKB-KW"/>
</dbReference>